<protein>
    <submittedName>
        <fullName evidence="2">Uncharacterized protein</fullName>
    </submittedName>
</protein>
<keyword evidence="1" id="KW-0812">Transmembrane</keyword>
<accession>A0A382QUM1</accession>
<sequence>MRKLIVLICVFLIISGLLLSFPEWNLWLEYQALLVLFHIWLGFFFMVVFPMYAWDHIRTHRQRLKTLSLISLTGGVQFLTGFGLIFSGLILMLYGSEGLILASNSHELLTYALILTLIFHSRSSRS</sequence>
<evidence type="ECO:0000313" key="2">
    <source>
        <dbReference type="EMBL" id="SVC88598.1"/>
    </source>
</evidence>
<keyword evidence="1" id="KW-0472">Membrane</keyword>
<feature type="transmembrane region" description="Helical" evidence="1">
    <location>
        <begin position="99"/>
        <end position="119"/>
    </location>
</feature>
<evidence type="ECO:0000256" key="1">
    <source>
        <dbReference type="SAM" id="Phobius"/>
    </source>
</evidence>
<name>A0A382QUM1_9ZZZZ</name>
<reference evidence="2" key="1">
    <citation type="submission" date="2018-05" db="EMBL/GenBank/DDBJ databases">
        <authorList>
            <person name="Lanie J.A."/>
            <person name="Ng W.-L."/>
            <person name="Kazmierczak K.M."/>
            <person name="Andrzejewski T.M."/>
            <person name="Davidsen T.M."/>
            <person name="Wayne K.J."/>
            <person name="Tettelin H."/>
            <person name="Glass J.I."/>
            <person name="Rusch D."/>
            <person name="Podicherti R."/>
            <person name="Tsui H.-C.T."/>
            <person name="Winkler M.E."/>
        </authorList>
    </citation>
    <scope>NUCLEOTIDE SEQUENCE</scope>
</reference>
<feature type="transmembrane region" description="Helical" evidence="1">
    <location>
        <begin position="30"/>
        <end position="54"/>
    </location>
</feature>
<proteinExistence type="predicted"/>
<dbReference type="EMBL" id="UINC01116688">
    <property type="protein sequence ID" value="SVC88598.1"/>
    <property type="molecule type" value="Genomic_DNA"/>
</dbReference>
<keyword evidence="1" id="KW-1133">Transmembrane helix</keyword>
<dbReference type="AlphaFoldDB" id="A0A382QUM1"/>
<feature type="transmembrane region" description="Helical" evidence="1">
    <location>
        <begin position="66"/>
        <end position="93"/>
    </location>
</feature>
<gene>
    <name evidence="2" type="ORF">METZ01_LOCUS341452</name>
</gene>
<organism evidence="2">
    <name type="scientific">marine metagenome</name>
    <dbReference type="NCBI Taxonomy" id="408172"/>
    <lineage>
        <taxon>unclassified sequences</taxon>
        <taxon>metagenomes</taxon>
        <taxon>ecological metagenomes</taxon>
    </lineage>
</organism>